<evidence type="ECO:0000313" key="2">
    <source>
        <dbReference type="Proteomes" id="UP001056429"/>
    </source>
</evidence>
<reference evidence="1" key="2">
    <citation type="submission" date="2021-04" db="EMBL/GenBank/DDBJ databases">
        <authorList>
            <person name="Dong X."/>
        </authorList>
    </citation>
    <scope>NUCLEOTIDE SEQUENCE</scope>
    <source>
        <strain evidence="1">ZWT</strain>
    </source>
</reference>
<proteinExistence type="predicted"/>
<name>A0A9J6PCK5_9CLOT</name>
<dbReference type="RefSeq" id="WP_250861842.1">
    <property type="nucleotide sequence ID" value="NZ_JAGSOJ010000007.1"/>
</dbReference>
<dbReference type="EMBL" id="JAGSOJ010000007">
    <property type="protein sequence ID" value="MCM1992669.1"/>
    <property type="molecule type" value="Genomic_DNA"/>
</dbReference>
<accession>A0A9J6PCK5</accession>
<protein>
    <submittedName>
        <fullName evidence="1">Uncharacterized protein</fullName>
    </submittedName>
</protein>
<reference evidence="1" key="1">
    <citation type="journal article" date="2021" name="mSystems">
        <title>Bacteria and Archaea Synergistically Convert Glycine Betaine to Biogenic Methane in the Formosa Cold Seep of the South China Sea.</title>
        <authorList>
            <person name="Li L."/>
            <person name="Zhang W."/>
            <person name="Zhang S."/>
            <person name="Song L."/>
            <person name="Sun Q."/>
            <person name="Zhang H."/>
            <person name="Xiang H."/>
            <person name="Dong X."/>
        </authorList>
    </citation>
    <scope>NUCLEOTIDE SEQUENCE</scope>
    <source>
        <strain evidence="1">ZWT</strain>
    </source>
</reference>
<sequence length="61" mass="7079">MMNIIKLLIRSKEFRIGLGIGLIIASLLLWNTKSLTEKDIEIRARKMGMKYEWELKAGEVD</sequence>
<organism evidence="1 2">
    <name type="scientific">Oceanirhabdus seepicola</name>
    <dbReference type="NCBI Taxonomy" id="2828781"/>
    <lineage>
        <taxon>Bacteria</taxon>
        <taxon>Bacillati</taxon>
        <taxon>Bacillota</taxon>
        <taxon>Clostridia</taxon>
        <taxon>Eubacteriales</taxon>
        <taxon>Clostridiaceae</taxon>
        <taxon>Oceanirhabdus</taxon>
    </lineage>
</organism>
<evidence type="ECO:0000313" key="1">
    <source>
        <dbReference type="EMBL" id="MCM1992669.1"/>
    </source>
</evidence>
<comment type="caution">
    <text evidence="1">The sequence shown here is derived from an EMBL/GenBank/DDBJ whole genome shotgun (WGS) entry which is preliminary data.</text>
</comment>
<keyword evidence="2" id="KW-1185">Reference proteome</keyword>
<dbReference type="Proteomes" id="UP001056429">
    <property type="component" value="Unassembled WGS sequence"/>
</dbReference>
<gene>
    <name evidence="1" type="ORF">KDK92_23380</name>
</gene>
<dbReference type="AlphaFoldDB" id="A0A9J6PCK5"/>